<dbReference type="Proteomes" id="UP001221757">
    <property type="component" value="Unassembled WGS sequence"/>
</dbReference>
<organism evidence="2 3">
    <name type="scientific">Mycena rosella</name>
    <name type="common">Pink bonnet</name>
    <name type="synonym">Agaricus rosellus</name>
    <dbReference type="NCBI Taxonomy" id="1033263"/>
    <lineage>
        <taxon>Eukaryota</taxon>
        <taxon>Fungi</taxon>
        <taxon>Dikarya</taxon>
        <taxon>Basidiomycota</taxon>
        <taxon>Agaricomycotina</taxon>
        <taxon>Agaricomycetes</taxon>
        <taxon>Agaricomycetidae</taxon>
        <taxon>Agaricales</taxon>
        <taxon>Marasmiineae</taxon>
        <taxon>Mycenaceae</taxon>
        <taxon>Mycena</taxon>
    </lineage>
</organism>
<sequence length="423" mass="47243">MQLSLLADVWSPSSLSFLAALDTKLTLIISETSDHCVLMREVCQQVWQPNFPATTGSTQPPIDQHPSTKGQKCNTSKRIKKESARKELKVEAELLGSALEPEEREYNCPNCRDLPADDECLCWMEVFKRTDMESLIGAALTCALPDDRLSPCTPSTKHGDTESDVPMKSTQYQVKYVNPEEIDLRWVKPRLETQEHCNGESLGGVRYNMMQPKLLECLIDNHQRVKLRGVHRREAMQAWSTYGSMTAAGTCQVQGGAKGDVYGPYACHSGDTADDIKALFCHATDTNVMVKIGSTIVSGLRSDMIAVTNAAEVSCLGRHRLTNYYCSSYISTVHRDFNVGRHNLKQKEKGKKKQEDGIMIETHSNTVWCFNGWHKHGSVIPSRSSYEANAASSGYHPTKSKQDVDCAEVFQQIRLGIELRPHV</sequence>
<protein>
    <submittedName>
        <fullName evidence="2">Uncharacterized protein</fullName>
    </submittedName>
</protein>
<keyword evidence="3" id="KW-1185">Reference proteome</keyword>
<evidence type="ECO:0000313" key="3">
    <source>
        <dbReference type="Proteomes" id="UP001221757"/>
    </source>
</evidence>
<proteinExistence type="predicted"/>
<name>A0AAD7M9U3_MYCRO</name>
<reference evidence="2" key="1">
    <citation type="submission" date="2023-03" db="EMBL/GenBank/DDBJ databases">
        <title>Massive genome expansion in bonnet fungi (Mycena s.s.) driven by repeated elements and novel gene families across ecological guilds.</title>
        <authorList>
            <consortium name="Lawrence Berkeley National Laboratory"/>
            <person name="Harder C.B."/>
            <person name="Miyauchi S."/>
            <person name="Viragh M."/>
            <person name="Kuo A."/>
            <person name="Thoen E."/>
            <person name="Andreopoulos B."/>
            <person name="Lu D."/>
            <person name="Skrede I."/>
            <person name="Drula E."/>
            <person name="Henrissat B."/>
            <person name="Morin E."/>
            <person name="Kohler A."/>
            <person name="Barry K."/>
            <person name="LaButti K."/>
            <person name="Morin E."/>
            <person name="Salamov A."/>
            <person name="Lipzen A."/>
            <person name="Mereny Z."/>
            <person name="Hegedus B."/>
            <person name="Baldrian P."/>
            <person name="Stursova M."/>
            <person name="Weitz H."/>
            <person name="Taylor A."/>
            <person name="Grigoriev I.V."/>
            <person name="Nagy L.G."/>
            <person name="Martin F."/>
            <person name="Kauserud H."/>
        </authorList>
    </citation>
    <scope>NUCLEOTIDE SEQUENCE</scope>
    <source>
        <strain evidence="2">CBHHK067</strain>
    </source>
</reference>
<gene>
    <name evidence="2" type="ORF">B0H17DRAFT_1125201</name>
</gene>
<accession>A0AAD7M9U3</accession>
<evidence type="ECO:0000313" key="2">
    <source>
        <dbReference type="EMBL" id="KAJ7707385.1"/>
    </source>
</evidence>
<dbReference type="AlphaFoldDB" id="A0AAD7M9U3"/>
<feature type="region of interest" description="Disordered" evidence="1">
    <location>
        <begin position="54"/>
        <end position="73"/>
    </location>
</feature>
<evidence type="ECO:0000256" key="1">
    <source>
        <dbReference type="SAM" id="MobiDB-lite"/>
    </source>
</evidence>
<comment type="caution">
    <text evidence="2">The sequence shown here is derived from an EMBL/GenBank/DDBJ whole genome shotgun (WGS) entry which is preliminary data.</text>
</comment>
<dbReference type="EMBL" id="JARKIE010000005">
    <property type="protein sequence ID" value="KAJ7707385.1"/>
    <property type="molecule type" value="Genomic_DNA"/>
</dbReference>